<evidence type="ECO:0000313" key="3">
    <source>
        <dbReference type="Proteomes" id="UP001458880"/>
    </source>
</evidence>
<comment type="caution">
    <text evidence="2">The sequence shown here is derived from an EMBL/GenBank/DDBJ whole genome shotgun (WGS) entry which is preliminary data.</text>
</comment>
<protein>
    <submittedName>
        <fullName evidence="2">Uncharacterized protein</fullName>
    </submittedName>
</protein>
<dbReference type="EMBL" id="JASPKY010000029">
    <property type="protein sequence ID" value="KAK9751371.1"/>
    <property type="molecule type" value="Genomic_DNA"/>
</dbReference>
<feature type="region of interest" description="Disordered" evidence="1">
    <location>
        <begin position="90"/>
        <end position="109"/>
    </location>
</feature>
<sequence>MSSDNSVRVREILLPQWLAVLHDKCIIVVLFLNEREYVSYIDLRASISKDIVRLYNDISKYIVRLYNDKDYDSTILRWYNELGSDASDVEESSDIVSDHESDSKQSADDEQLVLDDHLTQQSLSSENIHNDSSTKGTNFYGKHRHKWFFNAANSLMQPTRNVRTPSHDIVLTLPGL</sequence>
<dbReference type="AlphaFoldDB" id="A0AAW1MR19"/>
<reference evidence="2 3" key="1">
    <citation type="journal article" date="2024" name="BMC Genomics">
        <title>De novo assembly and annotation of Popillia japonica's genome with initial clues to its potential as an invasive pest.</title>
        <authorList>
            <person name="Cucini C."/>
            <person name="Boschi S."/>
            <person name="Funari R."/>
            <person name="Cardaioli E."/>
            <person name="Iannotti N."/>
            <person name="Marturano G."/>
            <person name="Paoli F."/>
            <person name="Bruttini M."/>
            <person name="Carapelli A."/>
            <person name="Frati F."/>
            <person name="Nardi F."/>
        </authorList>
    </citation>
    <scope>NUCLEOTIDE SEQUENCE [LARGE SCALE GENOMIC DNA]</scope>
    <source>
        <strain evidence="2">DMR45628</strain>
    </source>
</reference>
<name>A0AAW1MR19_POPJA</name>
<evidence type="ECO:0000256" key="1">
    <source>
        <dbReference type="SAM" id="MobiDB-lite"/>
    </source>
</evidence>
<gene>
    <name evidence="2" type="ORF">QE152_g5192</name>
</gene>
<evidence type="ECO:0000313" key="2">
    <source>
        <dbReference type="EMBL" id="KAK9751371.1"/>
    </source>
</evidence>
<organism evidence="2 3">
    <name type="scientific">Popillia japonica</name>
    <name type="common">Japanese beetle</name>
    <dbReference type="NCBI Taxonomy" id="7064"/>
    <lineage>
        <taxon>Eukaryota</taxon>
        <taxon>Metazoa</taxon>
        <taxon>Ecdysozoa</taxon>
        <taxon>Arthropoda</taxon>
        <taxon>Hexapoda</taxon>
        <taxon>Insecta</taxon>
        <taxon>Pterygota</taxon>
        <taxon>Neoptera</taxon>
        <taxon>Endopterygota</taxon>
        <taxon>Coleoptera</taxon>
        <taxon>Polyphaga</taxon>
        <taxon>Scarabaeiformia</taxon>
        <taxon>Scarabaeidae</taxon>
        <taxon>Rutelinae</taxon>
        <taxon>Popillia</taxon>
    </lineage>
</organism>
<keyword evidence="3" id="KW-1185">Reference proteome</keyword>
<accession>A0AAW1MR19</accession>
<proteinExistence type="predicted"/>
<feature type="compositionally biased region" description="Basic and acidic residues" evidence="1">
    <location>
        <begin position="96"/>
        <end position="107"/>
    </location>
</feature>
<dbReference type="Proteomes" id="UP001458880">
    <property type="component" value="Unassembled WGS sequence"/>
</dbReference>